<evidence type="ECO:0000259" key="3">
    <source>
        <dbReference type="PROSITE" id="PS50157"/>
    </source>
</evidence>
<keyword evidence="5" id="KW-1185">Reference proteome</keyword>
<dbReference type="SMART" id="SM00355">
    <property type="entry name" value="ZnF_C2H2"/>
    <property type="match status" value="2"/>
</dbReference>
<dbReference type="EMBL" id="CAXHTA020000016">
    <property type="protein sequence ID" value="CAL5226667.1"/>
    <property type="molecule type" value="Genomic_DNA"/>
</dbReference>
<dbReference type="Gene3D" id="3.30.160.60">
    <property type="entry name" value="Classic Zinc Finger"/>
    <property type="match status" value="1"/>
</dbReference>
<gene>
    <name evidence="4" type="primary">g9516</name>
    <name evidence="4" type="ORF">VP750_LOCUS8573</name>
</gene>
<feature type="domain" description="C2H2-type" evidence="3">
    <location>
        <begin position="56"/>
        <end position="85"/>
    </location>
</feature>
<reference evidence="4 5" key="1">
    <citation type="submission" date="2024-06" db="EMBL/GenBank/DDBJ databases">
        <authorList>
            <person name="Kraege A."/>
            <person name="Thomma B."/>
        </authorList>
    </citation>
    <scope>NUCLEOTIDE SEQUENCE [LARGE SCALE GENOMIC DNA]</scope>
</reference>
<evidence type="ECO:0000256" key="1">
    <source>
        <dbReference type="PROSITE-ProRule" id="PRU00042"/>
    </source>
</evidence>
<organism evidence="4 5">
    <name type="scientific">Coccomyxa viridis</name>
    <dbReference type="NCBI Taxonomy" id="1274662"/>
    <lineage>
        <taxon>Eukaryota</taxon>
        <taxon>Viridiplantae</taxon>
        <taxon>Chlorophyta</taxon>
        <taxon>core chlorophytes</taxon>
        <taxon>Trebouxiophyceae</taxon>
        <taxon>Trebouxiophyceae incertae sedis</taxon>
        <taxon>Coccomyxaceae</taxon>
        <taxon>Coccomyxa</taxon>
    </lineage>
</organism>
<accession>A0ABP1G5T8</accession>
<dbReference type="Proteomes" id="UP001497392">
    <property type="component" value="Unassembled WGS sequence"/>
</dbReference>
<keyword evidence="1" id="KW-0863">Zinc-finger</keyword>
<dbReference type="SUPFAM" id="SSF57667">
    <property type="entry name" value="beta-beta-alpha zinc fingers"/>
    <property type="match status" value="1"/>
</dbReference>
<evidence type="ECO:0000256" key="2">
    <source>
        <dbReference type="SAM" id="MobiDB-lite"/>
    </source>
</evidence>
<keyword evidence="1" id="KW-0479">Metal-binding</keyword>
<feature type="region of interest" description="Disordered" evidence="2">
    <location>
        <begin position="298"/>
        <end position="317"/>
    </location>
</feature>
<dbReference type="InterPro" id="IPR013087">
    <property type="entry name" value="Znf_C2H2_type"/>
</dbReference>
<dbReference type="InterPro" id="IPR003604">
    <property type="entry name" value="Matrin/U1-like-C_Znf_C2H2"/>
</dbReference>
<name>A0ABP1G5T8_9CHLO</name>
<feature type="region of interest" description="Disordered" evidence="2">
    <location>
        <begin position="249"/>
        <end position="268"/>
    </location>
</feature>
<evidence type="ECO:0000313" key="4">
    <source>
        <dbReference type="EMBL" id="CAL5226667.1"/>
    </source>
</evidence>
<comment type="caution">
    <text evidence="4">The sequence shown here is derived from an EMBL/GenBank/DDBJ whole genome shotgun (WGS) entry which is preliminary data.</text>
</comment>
<dbReference type="PROSITE" id="PS00028">
    <property type="entry name" value="ZINC_FINGER_C2H2_1"/>
    <property type="match status" value="1"/>
</dbReference>
<dbReference type="Pfam" id="PF13912">
    <property type="entry name" value="zf-C2H2_6"/>
    <property type="match status" value="1"/>
</dbReference>
<protein>
    <submittedName>
        <fullName evidence="4">G9516 protein</fullName>
    </submittedName>
</protein>
<proteinExistence type="predicted"/>
<keyword evidence="1" id="KW-0862">Zinc</keyword>
<dbReference type="PROSITE" id="PS50157">
    <property type="entry name" value="ZINC_FINGER_C2H2_2"/>
    <property type="match status" value="1"/>
</dbReference>
<sequence>MLIKNFFGTCTAMNRPDMTPCEFGCDVCGAVYSTQKGLEQHVNRKTKCVPPGTPQHACQACNLVFEKKDPLTRHLRSKKHRDAVARLAEPGPSTSIDNSNNANHCDNSTNTNNITHNITHNNQSYTLSNPPPRPRMFGRSDVSHIIDLTFKELDHHLKLRSGAGLTPFLNMFKLIHLNDDAPKNHNVLMESKDSDFALTFRQRHWRLIGDPERIVMDCLHQTAIQFMDVEDVMQENMGEMAYRQFSRLRDQVEHETSGKSGKPPSPDVQRMLERFCDAIVEFTGRRPDLLEYAKADQAAAPPLEEVPKTRTLPMWQPGGDRFEAFRQMREDGIYAAPPKP</sequence>
<evidence type="ECO:0000313" key="5">
    <source>
        <dbReference type="Proteomes" id="UP001497392"/>
    </source>
</evidence>
<dbReference type="InterPro" id="IPR036236">
    <property type="entry name" value="Znf_C2H2_sf"/>
</dbReference>
<dbReference type="SMART" id="SM00451">
    <property type="entry name" value="ZnF_U1"/>
    <property type="match status" value="1"/>
</dbReference>